<protein>
    <submittedName>
        <fullName evidence="2">Uncharacterized protein</fullName>
    </submittedName>
</protein>
<organism evidence="2 3">
    <name type="scientific">Lactuca virosa</name>
    <dbReference type="NCBI Taxonomy" id="75947"/>
    <lineage>
        <taxon>Eukaryota</taxon>
        <taxon>Viridiplantae</taxon>
        <taxon>Streptophyta</taxon>
        <taxon>Embryophyta</taxon>
        <taxon>Tracheophyta</taxon>
        <taxon>Spermatophyta</taxon>
        <taxon>Magnoliopsida</taxon>
        <taxon>eudicotyledons</taxon>
        <taxon>Gunneridae</taxon>
        <taxon>Pentapetalae</taxon>
        <taxon>asterids</taxon>
        <taxon>campanulids</taxon>
        <taxon>Asterales</taxon>
        <taxon>Asteraceae</taxon>
        <taxon>Cichorioideae</taxon>
        <taxon>Cichorieae</taxon>
        <taxon>Lactucinae</taxon>
        <taxon>Lactuca</taxon>
    </lineage>
</organism>
<comment type="caution">
    <text evidence="2">The sequence shown here is derived from an EMBL/GenBank/DDBJ whole genome shotgun (WGS) entry which is preliminary data.</text>
</comment>
<reference evidence="2 3" key="1">
    <citation type="submission" date="2022-01" db="EMBL/GenBank/DDBJ databases">
        <authorList>
            <person name="Xiong W."/>
            <person name="Schranz E."/>
        </authorList>
    </citation>
    <scope>NUCLEOTIDE SEQUENCE [LARGE SCALE GENOMIC DNA]</scope>
</reference>
<feature type="coiled-coil region" evidence="1">
    <location>
        <begin position="65"/>
        <end position="92"/>
    </location>
</feature>
<gene>
    <name evidence="2" type="ORF">LVIROSA_LOCUS15410</name>
</gene>
<sequence length="118" mass="13778">MLKTFEAKVVSKVCGMVRDSEIRLLEKVDHNDQNNELRVNSLTSMFRGEVNEFKHLVKERHVLFVQDVKKVREDVNLQLQELRQDMQKETSTYSNFNNGKSKLYGSAQTTEGAKRFHC</sequence>
<name>A0AAU9MKN5_9ASTR</name>
<keyword evidence="3" id="KW-1185">Reference proteome</keyword>
<evidence type="ECO:0000313" key="2">
    <source>
        <dbReference type="EMBL" id="CAH1428483.1"/>
    </source>
</evidence>
<accession>A0AAU9MKN5</accession>
<dbReference type="EMBL" id="CAKMRJ010002223">
    <property type="protein sequence ID" value="CAH1428483.1"/>
    <property type="molecule type" value="Genomic_DNA"/>
</dbReference>
<evidence type="ECO:0000256" key="1">
    <source>
        <dbReference type="SAM" id="Coils"/>
    </source>
</evidence>
<evidence type="ECO:0000313" key="3">
    <source>
        <dbReference type="Proteomes" id="UP001157418"/>
    </source>
</evidence>
<dbReference type="Proteomes" id="UP001157418">
    <property type="component" value="Unassembled WGS sequence"/>
</dbReference>
<keyword evidence="1" id="KW-0175">Coiled coil</keyword>
<proteinExistence type="predicted"/>
<dbReference type="AlphaFoldDB" id="A0AAU9MKN5"/>